<reference evidence="5" key="1">
    <citation type="submission" date="2022-08" db="EMBL/GenBank/DDBJ databases">
        <authorList>
            <consortium name="DOE Joint Genome Institute"/>
            <person name="Min B."/>
            <person name="Riley R."/>
            <person name="Sierra-Patev S."/>
            <person name="Naranjo-Ortiz M."/>
            <person name="Looney B."/>
            <person name="Konkel Z."/>
            <person name="Slot J.C."/>
            <person name="Sakamoto Y."/>
            <person name="Steenwyk J.L."/>
            <person name="Rokas A."/>
            <person name="Carro J."/>
            <person name="Camarero S."/>
            <person name="Ferreira P."/>
            <person name="Molpeceres G."/>
            <person name="Ruiz-Duenas F.J."/>
            <person name="Serrano A."/>
            <person name="Henrissat B."/>
            <person name="Drula E."/>
            <person name="Hughes K.W."/>
            <person name="Mata J.L."/>
            <person name="Ishikawa N.K."/>
            <person name="Vargas-Isla R."/>
            <person name="Ushijima S."/>
            <person name="Smith C.A."/>
            <person name="Ahrendt S."/>
            <person name="Andreopoulos W."/>
            <person name="He G."/>
            <person name="Labutti K."/>
            <person name="Lipzen A."/>
            <person name="Ng V."/>
            <person name="Sandor L."/>
            <person name="Barry K."/>
            <person name="Martinez A.T."/>
            <person name="Xiao Y."/>
            <person name="Gibbons J.G."/>
            <person name="Terashima K."/>
            <person name="Hibbett D.S."/>
            <person name="Grigoriev I.V."/>
        </authorList>
    </citation>
    <scope>NUCLEOTIDE SEQUENCE</scope>
    <source>
        <strain evidence="5">Sp2 HRB7682 ss15</strain>
    </source>
</reference>
<feature type="domain" description="Triacylglycerol lipase N-terminal" evidence="4">
    <location>
        <begin position="136"/>
        <end position="232"/>
    </location>
</feature>
<feature type="compositionally biased region" description="Pro residues" evidence="2">
    <location>
        <begin position="787"/>
        <end position="796"/>
    </location>
</feature>
<keyword evidence="3" id="KW-0812">Transmembrane</keyword>
<evidence type="ECO:0000256" key="2">
    <source>
        <dbReference type="SAM" id="MobiDB-lite"/>
    </source>
</evidence>
<dbReference type="GO" id="GO:0006629">
    <property type="term" value="P:lipid metabolic process"/>
    <property type="evidence" value="ECO:0007669"/>
    <property type="project" value="InterPro"/>
</dbReference>
<feature type="coiled-coil region" evidence="1">
    <location>
        <begin position="706"/>
        <end position="733"/>
    </location>
</feature>
<feature type="region of interest" description="Disordered" evidence="2">
    <location>
        <begin position="776"/>
        <end position="800"/>
    </location>
</feature>
<feature type="compositionally biased region" description="Basic and acidic residues" evidence="2">
    <location>
        <begin position="369"/>
        <end position="385"/>
    </location>
</feature>
<protein>
    <recommendedName>
        <fullName evidence="4">Triacylglycerol lipase N-terminal domain-containing protein</fullName>
    </recommendedName>
</protein>
<dbReference type="AlphaFoldDB" id="A0A9W9A231"/>
<reference evidence="5" key="2">
    <citation type="journal article" date="2023" name="Proc. Natl. Acad. Sci. U.S.A.">
        <title>A global phylogenomic analysis of the shiitake genus Lentinula.</title>
        <authorList>
            <person name="Sierra-Patev S."/>
            <person name="Min B."/>
            <person name="Naranjo-Ortiz M."/>
            <person name="Looney B."/>
            <person name="Konkel Z."/>
            <person name="Slot J.C."/>
            <person name="Sakamoto Y."/>
            <person name="Steenwyk J.L."/>
            <person name="Rokas A."/>
            <person name="Carro J."/>
            <person name="Camarero S."/>
            <person name="Ferreira P."/>
            <person name="Molpeceres G."/>
            <person name="Ruiz-Duenas F.J."/>
            <person name="Serrano A."/>
            <person name="Henrissat B."/>
            <person name="Drula E."/>
            <person name="Hughes K.W."/>
            <person name="Mata J.L."/>
            <person name="Ishikawa N.K."/>
            <person name="Vargas-Isla R."/>
            <person name="Ushijima S."/>
            <person name="Smith C.A."/>
            <person name="Donoghue J."/>
            <person name="Ahrendt S."/>
            <person name="Andreopoulos W."/>
            <person name="He G."/>
            <person name="LaButti K."/>
            <person name="Lipzen A."/>
            <person name="Ng V."/>
            <person name="Riley R."/>
            <person name="Sandor L."/>
            <person name="Barry K."/>
            <person name="Martinez A.T."/>
            <person name="Xiao Y."/>
            <person name="Gibbons J.G."/>
            <person name="Terashima K."/>
            <person name="Grigoriev I.V."/>
            <person name="Hibbett D."/>
        </authorList>
    </citation>
    <scope>NUCLEOTIDE SEQUENCE</scope>
    <source>
        <strain evidence="5">Sp2 HRB7682 ss15</strain>
    </source>
</reference>
<gene>
    <name evidence="5" type="ORF">C8J55DRAFT_491427</name>
</gene>
<proteinExistence type="predicted"/>
<feature type="region of interest" description="Disordered" evidence="2">
    <location>
        <begin position="739"/>
        <end position="760"/>
    </location>
</feature>
<evidence type="ECO:0000256" key="1">
    <source>
        <dbReference type="SAM" id="Coils"/>
    </source>
</evidence>
<comment type="caution">
    <text evidence="5">The sequence shown here is derived from an EMBL/GenBank/DDBJ whole genome shotgun (WGS) entry which is preliminary data.</text>
</comment>
<name>A0A9W9A231_9AGAR</name>
<keyword evidence="3" id="KW-0472">Membrane</keyword>
<feature type="region of interest" description="Disordered" evidence="2">
    <location>
        <begin position="357"/>
        <end position="397"/>
    </location>
</feature>
<feature type="transmembrane region" description="Helical" evidence="3">
    <location>
        <begin position="35"/>
        <end position="58"/>
    </location>
</feature>
<evidence type="ECO:0000259" key="4">
    <source>
        <dbReference type="Pfam" id="PF11815"/>
    </source>
</evidence>
<keyword evidence="3" id="KW-1133">Transmembrane helix</keyword>
<dbReference type="InterPro" id="IPR021771">
    <property type="entry name" value="Triacylglycerol_lipase_N"/>
</dbReference>
<evidence type="ECO:0000256" key="3">
    <source>
        <dbReference type="SAM" id="Phobius"/>
    </source>
</evidence>
<keyword evidence="1" id="KW-0175">Coiled coil</keyword>
<feature type="region of interest" description="Disordered" evidence="2">
    <location>
        <begin position="414"/>
        <end position="453"/>
    </location>
</feature>
<evidence type="ECO:0000313" key="5">
    <source>
        <dbReference type="EMBL" id="KAJ4471266.1"/>
    </source>
</evidence>
<accession>A0A9W9A231</accession>
<sequence length="864" mass="96646">MYRLHSMIRDKKQVSASPVEISMVRVGRIGARGMTLLVFVAVIRSFPTATTLLLLLMANFTTYGGGSTELLEAHYVNEAGKKKGTSGTAVQEHYWTITLPRWPLLISIRQIVNTKAWKLSCMDENRVDFIHSSRYGQEGVLSKRLHDVRSYQERKDTTATLDEYLHFDEVRKINEDALYDRKLVRKVKRSLGVLREKKDRRGCMGVLGGCIKVCFPQSSHVHFCKCYIETKVFPFEFVCDSTDNTLNEQKRFLKGANINYGIVVVYFPRERNSGTIILRTFTKEFTTARKSFDKDRIGVNKITRNCGKGNVRRDKAVHPIWREFECSDLLKAVTLLEVLNKNQQLEEFFMRNDKKLTRHGDDADAGFKTVERKISLPPNNDDKVSRPPPPYSSSIHTHHYNLTITPSHNMTRASLVPENESNPDTECTPTDNDPRTTPNPQPQSRSQSPWSIGERPLPAAAHALLNELQAPGPRNEKGKGALKKGTSSKKLVILTTGSSPSSIKPSTSTLTIGNNVFTILKLNTSEKKNRIVDVGKVVDANLRVLGGLHLEPEKRLTDQGARVVDDVAELVTRVDNLKVVDVVGNEDVLNDNPSQSSLPVSAGAGVLRDLKSRISALEKAPDNEEGAGKLVKTMRGDITNLKHKVELDRQFAKTLATPKDVNDARTFATKEVVMLRTKFSDEIKAVRGLIPKESISRRIAPVESRIDILSSKVEDVEGKLNRALAENELLRAQLHSKELHRGRAPSVPPNTFPHFRSPSPCRRQSQALARYCSRSSSPFPQHRYPLPLSPPPPLPSPLYISRIKRGRSKSQDSRPHKRGQQCNPALEKVSIYVDPFSSTFCVTHHGFCATLVLGGGAAQILPIH</sequence>
<dbReference type="Pfam" id="PF11815">
    <property type="entry name" value="DUF3336"/>
    <property type="match status" value="1"/>
</dbReference>
<dbReference type="Proteomes" id="UP001150238">
    <property type="component" value="Unassembled WGS sequence"/>
</dbReference>
<evidence type="ECO:0000313" key="6">
    <source>
        <dbReference type="Proteomes" id="UP001150238"/>
    </source>
</evidence>
<dbReference type="EMBL" id="JANVFS010000029">
    <property type="protein sequence ID" value="KAJ4471266.1"/>
    <property type="molecule type" value="Genomic_DNA"/>
</dbReference>
<dbReference type="GO" id="GO:0004806">
    <property type="term" value="F:triacylglycerol lipase activity"/>
    <property type="evidence" value="ECO:0007669"/>
    <property type="project" value="InterPro"/>
</dbReference>
<feature type="compositionally biased region" description="Low complexity" evidence="2">
    <location>
        <begin position="428"/>
        <end position="449"/>
    </location>
</feature>
<organism evidence="5 6">
    <name type="scientific">Lentinula lateritia</name>
    <dbReference type="NCBI Taxonomy" id="40482"/>
    <lineage>
        <taxon>Eukaryota</taxon>
        <taxon>Fungi</taxon>
        <taxon>Dikarya</taxon>
        <taxon>Basidiomycota</taxon>
        <taxon>Agaricomycotina</taxon>
        <taxon>Agaricomycetes</taxon>
        <taxon>Agaricomycetidae</taxon>
        <taxon>Agaricales</taxon>
        <taxon>Marasmiineae</taxon>
        <taxon>Omphalotaceae</taxon>
        <taxon>Lentinula</taxon>
    </lineage>
</organism>